<dbReference type="GO" id="GO:0005886">
    <property type="term" value="C:plasma membrane"/>
    <property type="evidence" value="ECO:0007669"/>
    <property type="project" value="TreeGrafter"/>
</dbReference>
<dbReference type="KEGG" id="mng:MNEG_4312"/>
<dbReference type="GO" id="GO:0015677">
    <property type="term" value="P:copper ion import"/>
    <property type="evidence" value="ECO:0007669"/>
    <property type="project" value="TreeGrafter"/>
</dbReference>
<protein>
    <recommendedName>
        <fullName evidence="4">Pyrroline-5-carboxylate reductase catalytic N-terminal domain-containing protein</fullName>
    </recommendedName>
</protein>
<feature type="transmembrane region" description="Helical" evidence="1">
    <location>
        <begin position="251"/>
        <end position="271"/>
    </location>
</feature>
<keyword evidence="1" id="KW-0472">Membrane</keyword>
<dbReference type="GO" id="GO:0008823">
    <property type="term" value="F:cupric reductase (NADH) activity"/>
    <property type="evidence" value="ECO:0007669"/>
    <property type="project" value="TreeGrafter"/>
</dbReference>
<dbReference type="SUPFAM" id="SSF51735">
    <property type="entry name" value="NAD(P)-binding Rossmann-fold domains"/>
    <property type="match status" value="1"/>
</dbReference>
<name>A0A0D2LA72_9CHLO</name>
<dbReference type="Gene3D" id="3.40.50.720">
    <property type="entry name" value="NAD(P)-binding Rossmann-like Domain"/>
    <property type="match status" value="2"/>
</dbReference>
<dbReference type="PANTHER" id="PTHR14239">
    <property type="entry name" value="DUDULIN-RELATED"/>
    <property type="match status" value="1"/>
</dbReference>
<gene>
    <name evidence="2" type="ORF">MNEG_4312</name>
</gene>
<feature type="transmembrane region" description="Helical" evidence="1">
    <location>
        <begin position="291"/>
        <end position="310"/>
    </location>
</feature>
<keyword evidence="3" id="KW-1185">Reference proteome</keyword>
<dbReference type="InterPro" id="IPR051267">
    <property type="entry name" value="STEAP_metalloreductase"/>
</dbReference>
<proteinExistence type="predicted"/>
<reference evidence="2 3" key="1">
    <citation type="journal article" date="2013" name="BMC Genomics">
        <title>Reconstruction of the lipid metabolism for the microalga Monoraphidium neglectum from its genome sequence reveals characteristics suitable for biofuel production.</title>
        <authorList>
            <person name="Bogen C."/>
            <person name="Al-Dilaimi A."/>
            <person name="Albersmeier A."/>
            <person name="Wichmann J."/>
            <person name="Grundmann M."/>
            <person name="Rupp O."/>
            <person name="Lauersen K.J."/>
            <person name="Blifernez-Klassen O."/>
            <person name="Kalinowski J."/>
            <person name="Goesmann A."/>
            <person name="Mussgnug J.H."/>
            <person name="Kruse O."/>
        </authorList>
    </citation>
    <scope>NUCLEOTIDE SEQUENCE [LARGE SCALE GENOMIC DNA]</scope>
    <source>
        <strain evidence="2 3">SAG 48.87</strain>
    </source>
</reference>
<dbReference type="AlphaFoldDB" id="A0A0D2LA72"/>
<evidence type="ECO:0000256" key="1">
    <source>
        <dbReference type="SAM" id="Phobius"/>
    </source>
</evidence>
<organism evidence="2 3">
    <name type="scientific">Monoraphidium neglectum</name>
    <dbReference type="NCBI Taxonomy" id="145388"/>
    <lineage>
        <taxon>Eukaryota</taxon>
        <taxon>Viridiplantae</taxon>
        <taxon>Chlorophyta</taxon>
        <taxon>core chlorophytes</taxon>
        <taxon>Chlorophyceae</taxon>
        <taxon>CS clade</taxon>
        <taxon>Sphaeropleales</taxon>
        <taxon>Selenastraceae</taxon>
        <taxon>Monoraphidium</taxon>
    </lineage>
</organism>
<sequence length="346" mass="36708">MGSRSLKGDCEEVIFPGLEASPVVPIPRALDGAAIVILAIPAKGLLPFADTYGPLLAGKVVVDVTNPSPEDLRHMAATLGGAAPAPAKRALRPSKAVATVVGAAMRDADARDQAHRARSAAAAAAAGGQGAFGGGFGTKDVSDIEAFEGCTAVLPASSQSAALLLQECLSRVAPGAAVVKSMCNLSSYMLLHGDPLTDIMKTVAASDSPEAAAAFQTLGQAMGLEVRTGPGLRYASTLEARQRGVLTDWQVSFWVMLISWVLMQIYTAVRYNQYGNEPWEHIVMWITNKSIGWLSLWGMMYTYAPGTIVWMDMRKPLGLLTLAALIMHLLLSTFLWAPGYYASERL</sequence>
<dbReference type="RefSeq" id="XP_013902668.1">
    <property type="nucleotide sequence ID" value="XM_014047214.1"/>
</dbReference>
<dbReference type="InterPro" id="IPR036291">
    <property type="entry name" value="NAD(P)-bd_dom_sf"/>
</dbReference>
<dbReference type="Proteomes" id="UP000054498">
    <property type="component" value="Unassembled WGS sequence"/>
</dbReference>
<dbReference type="STRING" id="145388.A0A0D2LA72"/>
<dbReference type="GO" id="GO:0052851">
    <property type="term" value="F:ferric-chelate reductase (NADPH) activity"/>
    <property type="evidence" value="ECO:0007669"/>
    <property type="project" value="TreeGrafter"/>
</dbReference>
<evidence type="ECO:0000313" key="2">
    <source>
        <dbReference type="EMBL" id="KIZ03649.1"/>
    </source>
</evidence>
<dbReference type="GeneID" id="25737190"/>
<keyword evidence="1" id="KW-1133">Transmembrane helix</keyword>
<feature type="transmembrane region" description="Helical" evidence="1">
    <location>
        <begin position="317"/>
        <end position="337"/>
    </location>
</feature>
<evidence type="ECO:0000313" key="3">
    <source>
        <dbReference type="Proteomes" id="UP000054498"/>
    </source>
</evidence>
<keyword evidence="1" id="KW-0812">Transmembrane</keyword>
<dbReference type="OrthoDB" id="550646at2759"/>
<accession>A0A0D2LA72</accession>
<dbReference type="PANTHER" id="PTHR14239:SF0">
    <property type="entry name" value="F420-DEPENDENT NADP REDUCTASE"/>
    <property type="match status" value="1"/>
</dbReference>
<dbReference type="EMBL" id="KK100811">
    <property type="protein sequence ID" value="KIZ03649.1"/>
    <property type="molecule type" value="Genomic_DNA"/>
</dbReference>
<evidence type="ECO:0008006" key="4">
    <source>
        <dbReference type="Google" id="ProtNLM"/>
    </source>
</evidence>